<dbReference type="AlphaFoldDB" id="A0A1D3TWI4"/>
<dbReference type="CDD" id="cd00429">
    <property type="entry name" value="RPE"/>
    <property type="match status" value="1"/>
</dbReference>
<dbReference type="SUPFAM" id="SSF51366">
    <property type="entry name" value="Ribulose-phoshate binding barrel"/>
    <property type="match status" value="1"/>
</dbReference>
<dbReference type="Proteomes" id="UP000199315">
    <property type="component" value="Unassembled WGS sequence"/>
</dbReference>
<evidence type="ECO:0000256" key="12">
    <source>
        <dbReference type="PIRSR" id="PIRSR001461-1"/>
    </source>
</evidence>
<evidence type="ECO:0000256" key="2">
    <source>
        <dbReference type="ARBA" id="ARBA00001936"/>
    </source>
</evidence>
<keyword evidence="13" id="KW-0170">Cobalt</keyword>
<feature type="binding site" evidence="10 14">
    <location>
        <position position="65"/>
    </location>
    <ligand>
        <name>substrate</name>
    </ligand>
</feature>
<accession>A0A1D3TWI4</accession>
<evidence type="ECO:0000256" key="5">
    <source>
        <dbReference type="ARBA" id="ARBA00001954"/>
    </source>
</evidence>
<sequence length="227" mass="25368">MNKIAPSLLEADFKCLQRQLEQMESAGAHYIHIDVMDGNFVPNLSFGFAMLKSIRTDTNLVFDVHLMIKEPIRFVDRFKEAGADIISVHYEACEDVKETIDYIKHIGLKAGIAINPFTSLDALDDEILKKADVIHLMTVKPGIAGQKFIETSIDKIRNLKKRLESLNIERDIEVDGDINVRNLADVLAAGANVIVSGKALFQGDIRSNINEFNAIIEKVQEDASCRI</sequence>
<evidence type="ECO:0000256" key="6">
    <source>
        <dbReference type="ARBA" id="ARBA00009541"/>
    </source>
</evidence>
<comment type="cofactor">
    <cofactor evidence="3">
        <name>Co(2+)</name>
        <dbReference type="ChEBI" id="CHEBI:48828"/>
    </cofactor>
</comment>
<dbReference type="Pfam" id="PF00834">
    <property type="entry name" value="Ribul_P_3_epim"/>
    <property type="match status" value="1"/>
</dbReference>
<dbReference type="GO" id="GO:0019323">
    <property type="term" value="P:pentose catabolic process"/>
    <property type="evidence" value="ECO:0007669"/>
    <property type="project" value="UniProtKB-UniRule"/>
</dbReference>
<evidence type="ECO:0000256" key="3">
    <source>
        <dbReference type="ARBA" id="ARBA00001941"/>
    </source>
</evidence>
<evidence type="ECO:0000256" key="13">
    <source>
        <dbReference type="PIRSR" id="PIRSR001461-2"/>
    </source>
</evidence>
<feature type="binding site" evidence="10 13">
    <location>
        <position position="65"/>
    </location>
    <ligand>
        <name>a divalent metal cation</name>
        <dbReference type="ChEBI" id="CHEBI:60240"/>
    </ligand>
</feature>
<reference evidence="15 16" key="1">
    <citation type="submission" date="2016-09" db="EMBL/GenBank/DDBJ databases">
        <authorList>
            <person name="Capua I."/>
            <person name="De Benedictis P."/>
            <person name="Joannis T."/>
            <person name="Lombin L.H."/>
            <person name="Cattoli G."/>
        </authorList>
    </citation>
    <scope>NUCLEOTIDE SEQUENCE [LARGE SCALE GENOMIC DNA]</scope>
    <source>
        <strain evidence="15 16">GluBS11</strain>
    </source>
</reference>
<dbReference type="GO" id="GO:0006098">
    <property type="term" value="P:pentose-phosphate shunt"/>
    <property type="evidence" value="ECO:0007669"/>
    <property type="project" value="UniProtKB-UniRule"/>
</dbReference>
<dbReference type="PROSITE" id="PS01086">
    <property type="entry name" value="RIBUL_P_3_EPIMER_2"/>
    <property type="match status" value="1"/>
</dbReference>
<feature type="active site" description="Proton donor" evidence="10 12">
    <location>
        <position position="175"/>
    </location>
</feature>
<comment type="cofactor">
    <cofactor evidence="10 13">
        <name>a divalent metal cation</name>
        <dbReference type="ChEBI" id="CHEBI:60240"/>
    </cofactor>
    <text evidence="10 13">Binds 1 divalent metal cation per subunit.</text>
</comment>
<keyword evidence="13" id="KW-0862">Zinc</keyword>
<feature type="binding site" evidence="10 13">
    <location>
        <position position="34"/>
    </location>
    <ligand>
        <name>a divalent metal cation</name>
        <dbReference type="ChEBI" id="CHEBI:60240"/>
    </ligand>
</feature>
<dbReference type="STRING" id="1619234.SAMN05421730_102336"/>
<dbReference type="InterPro" id="IPR011060">
    <property type="entry name" value="RibuloseP-bd_barrel"/>
</dbReference>
<comment type="caution">
    <text evidence="10">Lacks conserved residue(s) required for the propagation of feature annotation.</text>
</comment>
<dbReference type="FunFam" id="3.20.20.70:FF:000004">
    <property type="entry name" value="Ribulose-phosphate 3-epimerase"/>
    <property type="match status" value="1"/>
</dbReference>
<dbReference type="GO" id="GO:0005737">
    <property type="term" value="C:cytoplasm"/>
    <property type="evidence" value="ECO:0007669"/>
    <property type="project" value="UniProtKB-ARBA"/>
</dbReference>
<evidence type="ECO:0000256" key="10">
    <source>
        <dbReference type="HAMAP-Rule" id="MF_02227"/>
    </source>
</evidence>
<dbReference type="Gene3D" id="3.20.20.70">
    <property type="entry name" value="Aldolase class I"/>
    <property type="match status" value="1"/>
</dbReference>
<dbReference type="PROSITE" id="PS01085">
    <property type="entry name" value="RIBUL_P_3_EPIMER_1"/>
    <property type="match status" value="1"/>
</dbReference>
<dbReference type="NCBIfam" id="TIGR01163">
    <property type="entry name" value="rpe"/>
    <property type="match status" value="1"/>
</dbReference>
<evidence type="ECO:0000256" key="4">
    <source>
        <dbReference type="ARBA" id="ARBA00001947"/>
    </source>
</evidence>
<comment type="cofactor">
    <cofactor evidence="4">
        <name>Zn(2+)</name>
        <dbReference type="ChEBI" id="CHEBI:29105"/>
    </cofactor>
</comment>
<comment type="function">
    <text evidence="10">Catalyzes the reversible epimerization of D-ribulose 5-phosphate to D-xylulose 5-phosphate.</text>
</comment>
<feature type="binding site" evidence="10 13">
    <location>
        <position position="32"/>
    </location>
    <ligand>
        <name>a divalent metal cation</name>
        <dbReference type="ChEBI" id="CHEBI:60240"/>
    </ligand>
</feature>
<dbReference type="InterPro" id="IPR013785">
    <property type="entry name" value="Aldolase_TIM"/>
</dbReference>
<dbReference type="EC" id="5.1.3.1" evidence="7 10"/>
<evidence type="ECO:0000256" key="1">
    <source>
        <dbReference type="ARBA" id="ARBA00001782"/>
    </source>
</evidence>
<dbReference type="RefSeq" id="WP_091235699.1">
    <property type="nucleotide sequence ID" value="NZ_FMKA01000023.1"/>
</dbReference>
<dbReference type="GO" id="GO:0046872">
    <property type="term" value="F:metal ion binding"/>
    <property type="evidence" value="ECO:0007669"/>
    <property type="project" value="UniProtKB-UniRule"/>
</dbReference>
<keyword evidence="13" id="KW-0464">Manganese</keyword>
<comment type="catalytic activity">
    <reaction evidence="1 10 11">
        <text>D-ribulose 5-phosphate = D-xylulose 5-phosphate</text>
        <dbReference type="Rhea" id="RHEA:13677"/>
        <dbReference type="ChEBI" id="CHEBI:57737"/>
        <dbReference type="ChEBI" id="CHEBI:58121"/>
        <dbReference type="EC" id="5.1.3.1"/>
    </reaction>
</comment>
<keyword evidence="9 10" id="KW-0413">Isomerase</keyword>
<comment type="pathway">
    <text evidence="10">Carbohydrate degradation.</text>
</comment>
<evidence type="ECO:0000313" key="16">
    <source>
        <dbReference type="Proteomes" id="UP000199315"/>
    </source>
</evidence>
<feature type="binding site" evidence="10 13">
    <location>
        <position position="175"/>
    </location>
    <ligand>
        <name>a divalent metal cation</name>
        <dbReference type="ChEBI" id="CHEBI:60240"/>
    </ligand>
</feature>
<evidence type="ECO:0000256" key="11">
    <source>
        <dbReference type="PIRNR" id="PIRNR001461"/>
    </source>
</evidence>
<dbReference type="NCBIfam" id="NF004076">
    <property type="entry name" value="PRK05581.1-4"/>
    <property type="match status" value="1"/>
</dbReference>
<organism evidence="15 16">
    <name type="scientific">Anaerobium acetethylicum</name>
    <dbReference type="NCBI Taxonomy" id="1619234"/>
    <lineage>
        <taxon>Bacteria</taxon>
        <taxon>Bacillati</taxon>
        <taxon>Bacillota</taxon>
        <taxon>Clostridia</taxon>
        <taxon>Lachnospirales</taxon>
        <taxon>Lachnospiraceae</taxon>
        <taxon>Anaerobium</taxon>
    </lineage>
</organism>
<protein>
    <recommendedName>
        <fullName evidence="7 10">Ribulose-phosphate 3-epimerase</fullName>
        <ecNumber evidence="7 10">5.1.3.1</ecNumber>
    </recommendedName>
</protein>
<keyword evidence="10 11" id="KW-0119">Carbohydrate metabolism</keyword>
<keyword evidence="16" id="KW-1185">Reference proteome</keyword>
<feature type="active site" description="Proton acceptor" evidence="10 12">
    <location>
        <position position="34"/>
    </location>
</feature>
<evidence type="ECO:0000256" key="8">
    <source>
        <dbReference type="ARBA" id="ARBA00022723"/>
    </source>
</evidence>
<comment type="cofactor">
    <cofactor evidence="5">
        <name>Fe(2+)</name>
        <dbReference type="ChEBI" id="CHEBI:29033"/>
    </cofactor>
</comment>
<evidence type="ECO:0000256" key="9">
    <source>
        <dbReference type="ARBA" id="ARBA00023235"/>
    </source>
</evidence>
<name>A0A1D3TWI4_9FIRM</name>
<dbReference type="EMBL" id="FMKA01000023">
    <property type="protein sequence ID" value="SCP98621.1"/>
    <property type="molecule type" value="Genomic_DNA"/>
</dbReference>
<evidence type="ECO:0000256" key="7">
    <source>
        <dbReference type="ARBA" id="ARBA00013188"/>
    </source>
</evidence>
<keyword evidence="8 10" id="KW-0479">Metal-binding</keyword>
<comment type="similarity">
    <text evidence="6 10 11">Belongs to the ribulose-phosphate 3-epimerase family.</text>
</comment>
<evidence type="ECO:0000313" key="15">
    <source>
        <dbReference type="EMBL" id="SCP98621.1"/>
    </source>
</evidence>
<feature type="binding site" evidence="10 14">
    <location>
        <position position="7"/>
    </location>
    <ligand>
        <name>substrate</name>
    </ligand>
</feature>
<evidence type="ECO:0000256" key="14">
    <source>
        <dbReference type="PIRSR" id="PIRSR001461-3"/>
    </source>
</evidence>
<dbReference type="GO" id="GO:0004750">
    <property type="term" value="F:D-ribulose-phosphate 3-epimerase activity"/>
    <property type="evidence" value="ECO:0007669"/>
    <property type="project" value="UniProtKB-UniRule"/>
</dbReference>
<dbReference type="PIRSF" id="PIRSF001461">
    <property type="entry name" value="RPE"/>
    <property type="match status" value="1"/>
</dbReference>
<dbReference type="PANTHER" id="PTHR11749">
    <property type="entry name" value="RIBULOSE-5-PHOSPHATE-3-EPIMERASE"/>
    <property type="match status" value="1"/>
</dbReference>
<dbReference type="HAMAP" id="MF_02227">
    <property type="entry name" value="RPE"/>
    <property type="match status" value="1"/>
</dbReference>
<dbReference type="InterPro" id="IPR000056">
    <property type="entry name" value="Ribul_P_3_epim-like"/>
</dbReference>
<proteinExistence type="inferred from homology"/>
<comment type="cofactor">
    <cofactor evidence="2">
        <name>Mn(2+)</name>
        <dbReference type="ChEBI" id="CHEBI:29035"/>
    </cofactor>
</comment>
<feature type="binding site" evidence="14">
    <location>
        <begin position="142"/>
        <end position="145"/>
    </location>
    <ligand>
        <name>substrate</name>
    </ligand>
</feature>
<dbReference type="OrthoDB" id="1645589at2"/>
<dbReference type="InterPro" id="IPR026019">
    <property type="entry name" value="Ribul_P_3_epim"/>
</dbReference>
<gene>
    <name evidence="10" type="primary">rpe</name>
    <name evidence="15" type="ORF">SAMN05421730_102336</name>
</gene>